<proteinExistence type="predicted"/>
<dbReference type="EMBL" id="JAFREP010000063">
    <property type="protein sequence ID" value="MBO1323392.1"/>
    <property type="molecule type" value="Genomic_DNA"/>
</dbReference>
<keyword evidence="1" id="KW-1133">Transmembrane helix</keyword>
<dbReference type="RefSeq" id="WP_207863545.1">
    <property type="nucleotide sequence ID" value="NZ_JAFREP010000063.1"/>
</dbReference>
<gene>
    <name evidence="2" type="ORF">J3U88_33305</name>
</gene>
<organism evidence="2 3">
    <name type="scientific">Acanthopleuribacter pedis</name>
    <dbReference type="NCBI Taxonomy" id="442870"/>
    <lineage>
        <taxon>Bacteria</taxon>
        <taxon>Pseudomonadati</taxon>
        <taxon>Acidobacteriota</taxon>
        <taxon>Holophagae</taxon>
        <taxon>Acanthopleuribacterales</taxon>
        <taxon>Acanthopleuribacteraceae</taxon>
        <taxon>Acanthopleuribacter</taxon>
    </lineage>
</organism>
<name>A0A8J7QC28_9BACT</name>
<comment type="caution">
    <text evidence="2">The sequence shown here is derived from an EMBL/GenBank/DDBJ whole genome shotgun (WGS) entry which is preliminary data.</text>
</comment>
<evidence type="ECO:0000313" key="3">
    <source>
        <dbReference type="Proteomes" id="UP000664417"/>
    </source>
</evidence>
<dbReference type="AlphaFoldDB" id="A0A8J7QC28"/>
<feature type="transmembrane region" description="Helical" evidence="1">
    <location>
        <begin position="64"/>
        <end position="84"/>
    </location>
</feature>
<protein>
    <submittedName>
        <fullName evidence="2">Uncharacterized protein</fullName>
    </submittedName>
</protein>
<keyword evidence="1" id="KW-0812">Transmembrane</keyword>
<dbReference type="Proteomes" id="UP000664417">
    <property type="component" value="Unassembled WGS sequence"/>
</dbReference>
<keyword evidence="3" id="KW-1185">Reference proteome</keyword>
<evidence type="ECO:0000313" key="2">
    <source>
        <dbReference type="EMBL" id="MBO1323392.1"/>
    </source>
</evidence>
<evidence type="ECO:0000256" key="1">
    <source>
        <dbReference type="SAM" id="Phobius"/>
    </source>
</evidence>
<accession>A0A8J7QC28</accession>
<reference evidence="2" key="1">
    <citation type="submission" date="2021-03" db="EMBL/GenBank/DDBJ databases">
        <authorList>
            <person name="Wang G."/>
        </authorList>
    </citation>
    <scope>NUCLEOTIDE SEQUENCE</scope>
    <source>
        <strain evidence="2">KCTC 12899</strain>
    </source>
</reference>
<keyword evidence="1" id="KW-0472">Membrane</keyword>
<feature type="transmembrane region" description="Helical" evidence="1">
    <location>
        <begin position="12"/>
        <end position="31"/>
    </location>
</feature>
<sequence>MSQNGQDTQQASPEGLAFVLVLVVVCLRFLYETQVLLNFLDLSFPALNAQDITALLAHVGTHPALYFFCLFCFPLVYLPLHLLFRLGGLITPKTTDLSKGSIAQGELDD</sequence>